<dbReference type="CDD" id="cd22785">
    <property type="entry name" value="DPBB_MltA-like"/>
    <property type="match status" value="1"/>
</dbReference>
<dbReference type="Proteomes" id="UP000197003">
    <property type="component" value="Chromosome"/>
</dbReference>
<dbReference type="InterPro" id="IPR010611">
    <property type="entry name" value="3D_dom"/>
</dbReference>
<dbReference type="AlphaFoldDB" id="A0A1Z3NBP5"/>
<feature type="signal peptide" evidence="1">
    <location>
        <begin position="1"/>
        <end position="21"/>
    </location>
</feature>
<accession>A0A1Z3NBP5</accession>
<dbReference type="SUPFAM" id="SSF50685">
    <property type="entry name" value="Barwin-like endoglucanases"/>
    <property type="match status" value="1"/>
</dbReference>
<keyword evidence="1" id="KW-0732">Signal</keyword>
<dbReference type="EMBL" id="CP020946">
    <property type="protein sequence ID" value="ASD64851.1"/>
    <property type="molecule type" value="Genomic_DNA"/>
</dbReference>
<sequence>MKVFSQIFALLAAVVLLNACAASKSSDGSGLIPTIYYKPTIQLDKNKCSSASLRDLLSPDGRILTTLCDSDYAQCLLQGSCLIEDDGVSTSYNYHSTKEGVARFIVTDTKTCPFGYGVSNACLDPYFSAAADLKIYKLGDVLYIPRLVGAKMPNGEVHDGYIVIRDAGGGVKGAGRFDFFTGFMDHRNKKNTMARLGFGDPKNRIEYRVVRGEEAASARERRGFPGLKKTILEEQEK</sequence>
<dbReference type="GO" id="GO:0004553">
    <property type="term" value="F:hydrolase activity, hydrolyzing O-glycosyl compounds"/>
    <property type="evidence" value="ECO:0007669"/>
    <property type="project" value="InterPro"/>
</dbReference>
<dbReference type="GO" id="GO:0019867">
    <property type="term" value="C:outer membrane"/>
    <property type="evidence" value="ECO:0007669"/>
    <property type="project" value="InterPro"/>
</dbReference>
<evidence type="ECO:0000259" key="2">
    <source>
        <dbReference type="Pfam" id="PF06725"/>
    </source>
</evidence>
<dbReference type="InterPro" id="IPR036908">
    <property type="entry name" value="RlpA-like_sf"/>
</dbReference>
<dbReference type="GO" id="GO:0009254">
    <property type="term" value="P:peptidoglycan turnover"/>
    <property type="evidence" value="ECO:0007669"/>
    <property type="project" value="InterPro"/>
</dbReference>
<proteinExistence type="predicted"/>
<name>A0A1Z3NBP5_BDEBC</name>
<organism evidence="3 4">
    <name type="scientific">Bdellovibrio bacteriovorus</name>
    <dbReference type="NCBI Taxonomy" id="959"/>
    <lineage>
        <taxon>Bacteria</taxon>
        <taxon>Pseudomonadati</taxon>
        <taxon>Bdellovibrionota</taxon>
        <taxon>Bdellovibrionia</taxon>
        <taxon>Bdellovibrionales</taxon>
        <taxon>Pseudobdellovibrionaceae</taxon>
        <taxon>Bdellovibrio</taxon>
    </lineage>
</organism>
<dbReference type="RefSeq" id="WP_088566282.1">
    <property type="nucleotide sequence ID" value="NZ_CP020946.1"/>
</dbReference>
<gene>
    <name evidence="3" type="ORF">B9G79_15415</name>
</gene>
<evidence type="ECO:0000313" key="3">
    <source>
        <dbReference type="EMBL" id="ASD64851.1"/>
    </source>
</evidence>
<dbReference type="Pfam" id="PF06725">
    <property type="entry name" value="3D"/>
    <property type="match status" value="1"/>
</dbReference>
<protein>
    <submittedName>
        <fullName evidence="3">Murein transglycosylase</fullName>
    </submittedName>
</protein>
<evidence type="ECO:0000313" key="4">
    <source>
        <dbReference type="Proteomes" id="UP000197003"/>
    </source>
</evidence>
<dbReference type="Gene3D" id="2.40.40.10">
    <property type="entry name" value="RlpA-like domain"/>
    <property type="match status" value="1"/>
</dbReference>
<feature type="domain" description="3D" evidence="2">
    <location>
        <begin position="128"/>
        <end position="187"/>
    </location>
</feature>
<dbReference type="OrthoDB" id="5301683at2"/>
<evidence type="ECO:0000256" key="1">
    <source>
        <dbReference type="SAM" id="SignalP"/>
    </source>
</evidence>
<feature type="chain" id="PRO_5012622241" evidence="1">
    <location>
        <begin position="22"/>
        <end position="237"/>
    </location>
</feature>
<reference evidence="3 4" key="1">
    <citation type="submission" date="2017-04" db="EMBL/GenBank/DDBJ databases">
        <title>Whole genome sequence of Bdellovibrio bacteriovorus strain SSB218315.</title>
        <authorList>
            <person name="Oyedara O."/>
            <person name="Rodriguez-Perez M.A."/>
        </authorList>
    </citation>
    <scope>NUCLEOTIDE SEQUENCE [LARGE SCALE GENOMIC DNA]</scope>
    <source>
        <strain evidence="3 4">SSB218315</strain>
    </source>
</reference>